<name>A0A849KS58_9HYPH</name>
<gene>
    <name evidence="1" type="ORF">HKX02_05565</name>
</gene>
<keyword evidence="2" id="KW-1185">Reference proteome</keyword>
<reference evidence="1 2" key="1">
    <citation type="submission" date="2020-05" db="EMBL/GenBank/DDBJ databases">
        <title>Draft Genome Sequence of Ochrobactrum soli Isolated from Stable Fly Gut.</title>
        <authorList>
            <person name="Pileggi M.T."/>
            <person name="Vazhakkala L.J."/>
            <person name="Wong C.N."/>
        </authorList>
    </citation>
    <scope>NUCLEOTIDE SEQUENCE [LARGE SCALE GENOMIC DNA]</scope>
    <source>
        <strain evidence="1 2">MTP-C0764</strain>
    </source>
</reference>
<evidence type="ECO:0000313" key="2">
    <source>
        <dbReference type="Proteomes" id="UP000574931"/>
    </source>
</evidence>
<evidence type="ECO:0000313" key="1">
    <source>
        <dbReference type="EMBL" id="NNU59726.1"/>
    </source>
</evidence>
<sequence length="76" mass="8208">MAMSPQAIQTMANHAAFLCLVAELGERNLINIANLAARIDEVGAKHEAEEPAYGGLIREIGRNVREMAKNQPNPPA</sequence>
<protein>
    <submittedName>
        <fullName evidence="1">Uncharacterized protein</fullName>
    </submittedName>
</protein>
<dbReference type="RefSeq" id="WP_171317588.1">
    <property type="nucleotide sequence ID" value="NZ_JABFCY010000002.1"/>
</dbReference>
<dbReference type="EMBL" id="JABFCY010000002">
    <property type="protein sequence ID" value="NNU59726.1"/>
    <property type="molecule type" value="Genomic_DNA"/>
</dbReference>
<dbReference type="Proteomes" id="UP000574931">
    <property type="component" value="Unassembled WGS sequence"/>
</dbReference>
<comment type="caution">
    <text evidence="1">The sequence shown here is derived from an EMBL/GenBank/DDBJ whole genome shotgun (WGS) entry which is preliminary data.</text>
</comment>
<proteinExistence type="predicted"/>
<accession>A0A849KS58</accession>
<organism evidence="1 2">
    <name type="scientific">Ochrobactrum soli</name>
    <dbReference type="NCBI Taxonomy" id="2448455"/>
    <lineage>
        <taxon>Bacteria</taxon>
        <taxon>Pseudomonadati</taxon>
        <taxon>Pseudomonadota</taxon>
        <taxon>Alphaproteobacteria</taxon>
        <taxon>Hyphomicrobiales</taxon>
        <taxon>Brucellaceae</taxon>
        <taxon>Brucella/Ochrobactrum group</taxon>
        <taxon>Ochrobactrum</taxon>
    </lineage>
</organism>
<dbReference type="AlphaFoldDB" id="A0A849KS58"/>